<evidence type="ECO:0000256" key="4">
    <source>
        <dbReference type="ARBA" id="ARBA00022833"/>
    </source>
</evidence>
<accession>A0A8D7FJ14</accession>
<evidence type="ECO:0000259" key="9">
    <source>
        <dbReference type="PROSITE" id="PS50157"/>
    </source>
</evidence>
<feature type="domain" description="C2H2-type" evidence="9">
    <location>
        <begin position="68"/>
        <end position="90"/>
    </location>
</feature>
<dbReference type="PROSITE" id="PS00028">
    <property type="entry name" value="ZINC_FINGER_C2H2_1"/>
    <property type="match status" value="1"/>
</dbReference>
<dbReference type="InterPro" id="IPR031140">
    <property type="entry name" value="IDD1-16"/>
</dbReference>
<evidence type="ECO:0000256" key="3">
    <source>
        <dbReference type="ARBA" id="ARBA00022771"/>
    </source>
</evidence>
<keyword evidence="6" id="KW-0804">Transcription</keyword>
<dbReference type="InterPro" id="IPR055187">
    <property type="entry name" value="C2CH-3rd_BIRD-IDD"/>
</dbReference>
<dbReference type="Pfam" id="PF22995">
    <property type="entry name" value="C2CH-3rd_BIRD-IDD"/>
    <property type="match status" value="1"/>
</dbReference>
<dbReference type="GO" id="GO:0006355">
    <property type="term" value="P:regulation of DNA-templated transcription"/>
    <property type="evidence" value="ECO:0007669"/>
    <property type="project" value="UniProtKB-ARBA"/>
</dbReference>
<protein>
    <submittedName>
        <fullName evidence="10">(wild Malaysian banana) hypothetical protein</fullName>
    </submittedName>
</protein>
<name>A0A8D7FJ14_MUSAM</name>
<keyword evidence="2" id="KW-0677">Repeat</keyword>
<keyword evidence="3 7" id="KW-0863">Zinc-finger</keyword>
<dbReference type="SUPFAM" id="SSF57667">
    <property type="entry name" value="beta-beta-alpha zinc fingers"/>
    <property type="match status" value="1"/>
</dbReference>
<reference evidence="10" key="1">
    <citation type="submission" date="2021-03" db="EMBL/GenBank/DDBJ databases">
        <authorList>
            <consortium name="Genoscope - CEA"/>
            <person name="William W."/>
        </authorList>
    </citation>
    <scope>NUCLEOTIDE SEQUENCE</scope>
    <source>
        <strain evidence="10">Doubled-haploid Pahang</strain>
    </source>
</reference>
<feature type="compositionally biased region" description="Pro residues" evidence="8">
    <location>
        <begin position="10"/>
        <end position="24"/>
    </location>
</feature>
<dbReference type="Pfam" id="PF00096">
    <property type="entry name" value="zf-C2H2"/>
    <property type="match status" value="1"/>
</dbReference>
<dbReference type="PANTHER" id="PTHR10593">
    <property type="entry name" value="SERINE/THREONINE-PROTEIN KINASE RIO"/>
    <property type="match status" value="1"/>
</dbReference>
<evidence type="ECO:0000256" key="2">
    <source>
        <dbReference type="ARBA" id="ARBA00022737"/>
    </source>
</evidence>
<feature type="region of interest" description="Disordered" evidence="8">
    <location>
        <begin position="1"/>
        <end position="47"/>
    </location>
</feature>
<dbReference type="Gene3D" id="3.30.160.60">
    <property type="entry name" value="Classic Zinc Finger"/>
    <property type="match status" value="2"/>
</dbReference>
<dbReference type="GO" id="GO:0008270">
    <property type="term" value="F:zinc ion binding"/>
    <property type="evidence" value="ECO:0007669"/>
    <property type="project" value="UniProtKB-KW"/>
</dbReference>
<keyword evidence="5" id="KW-0805">Transcription regulation</keyword>
<gene>
    <name evidence="10" type="ORF">GSMUA_30330.1</name>
</gene>
<proteinExistence type="predicted"/>
<evidence type="ECO:0000256" key="1">
    <source>
        <dbReference type="ARBA" id="ARBA00022723"/>
    </source>
</evidence>
<evidence type="ECO:0000256" key="6">
    <source>
        <dbReference type="ARBA" id="ARBA00023163"/>
    </source>
</evidence>
<dbReference type="Pfam" id="PF22992">
    <property type="entry name" value="C2CH-4th_BIRD-IDD"/>
    <property type="match status" value="1"/>
</dbReference>
<dbReference type="Pfam" id="PF22996">
    <property type="entry name" value="C2H2-2nd_BIRD-IDD"/>
    <property type="match status" value="1"/>
</dbReference>
<evidence type="ECO:0000256" key="7">
    <source>
        <dbReference type="PROSITE-ProRule" id="PRU00042"/>
    </source>
</evidence>
<dbReference type="EMBL" id="HG996473">
    <property type="protein sequence ID" value="CAG1857605.1"/>
    <property type="molecule type" value="Genomic_DNA"/>
</dbReference>
<dbReference type="InterPro" id="IPR036236">
    <property type="entry name" value="Znf_C2H2_sf"/>
</dbReference>
<evidence type="ECO:0000256" key="5">
    <source>
        <dbReference type="ARBA" id="ARBA00023015"/>
    </source>
</evidence>
<dbReference type="InterPro" id="IPR013087">
    <property type="entry name" value="Znf_C2H2_type"/>
</dbReference>
<keyword evidence="4" id="KW-0862">Zinc</keyword>
<dbReference type="FunFam" id="3.30.160.60:FF:000100">
    <property type="entry name" value="Zinc finger 45-like"/>
    <property type="match status" value="1"/>
</dbReference>
<sequence length="239" mass="26556">MVSDEIPNPNFSPYPSPNPNPNPNPSNDRDPLIDRRPKRKRNLPGTPGKTLAEVIALSPGTLLAASSFVCEVCGKEFRRDQNLQIHRRGHNLPWNFAAKKASSDEAAARARRRVYVCPEASCVYHDPSRALGDVTGIKKHYSRKHGEKKWECERCPKKYAVRADWKAHTKICGTREYECHCGTLFASRKDSLLAHQAACEATATTTTTAEEREASTVNGELLFPSLWGRSTERAGNKGG</sequence>
<evidence type="ECO:0000313" key="10">
    <source>
        <dbReference type="EMBL" id="CAG1857605.1"/>
    </source>
</evidence>
<dbReference type="PROSITE" id="PS50157">
    <property type="entry name" value="ZINC_FINGER_C2H2_2"/>
    <property type="match status" value="1"/>
</dbReference>
<organism evidence="10">
    <name type="scientific">Musa acuminata subsp. malaccensis</name>
    <name type="common">Wild banana</name>
    <name type="synonym">Musa malaccensis</name>
    <dbReference type="NCBI Taxonomy" id="214687"/>
    <lineage>
        <taxon>Eukaryota</taxon>
        <taxon>Viridiplantae</taxon>
        <taxon>Streptophyta</taxon>
        <taxon>Embryophyta</taxon>
        <taxon>Tracheophyta</taxon>
        <taxon>Spermatophyta</taxon>
        <taxon>Magnoliopsida</taxon>
        <taxon>Liliopsida</taxon>
        <taxon>Zingiberales</taxon>
        <taxon>Musaceae</taxon>
        <taxon>Musa</taxon>
    </lineage>
</organism>
<dbReference type="SMART" id="SM00355">
    <property type="entry name" value="ZnF_C2H2"/>
    <property type="match status" value="3"/>
</dbReference>
<dbReference type="InterPro" id="IPR055185">
    <property type="entry name" value="C2CH-4th_BIRD-IDD"/>
</dbReference>
<keyword evidence="1" id="KW-0479">Metal-binding</keyword>
<dbReference type="AlphaFoldDB" id="A0A8D7FJ14"/>
<evidence type="ECO:0000256" key="8">
    <source>
        <dbReference type="SAM" id="MobiDB-lite"/>
    </source>
</evidence>
<dbReference type="InterPro" id="IPR055186">
    <property type="entry name" value="C2H2-2nd_BIRD-IDD"/>
</dbReference>
<dbReference type="PANTHER" id="PTHR10593:SF214">
    <property type="entry name" value="PROTEIN INDETERMINATE-DOMAIN 5, CHLOROPLASTIC"/>
    <property type="match status" value="1"/>
</dbReference>